<dbReference type="PROSITE" id="PS50887">
    <property type="entry name" value="GGDEF"/>
    <property type="match status" value="1"/>
</dbReference>
<proteinExistence type="predicted"/>
<evidence type="ECO:0000313" key="5">
    <source>
        <dbReference type="Proteomes" id="UP000036700"/>
    </source>
</evidence>
<reference evidence="5" key="1">
    <citation type="submission" date="2015-06" db="EMBL/GenBank/DDBJ databases">
        <authorList>
            <person name="Lim Y.L."/>
            <person name="Ee R."/>
            <person name="Yong D."/>
            <person name="How K.Y."/>
            <person name="Yin W.F."/>
            <person name="Chan K.G."/>
        </authorList>
    </citation>
    <scope>NUCLEOTIDE SEQUENCE [LARGE SCALE GENOMIC DNA]</scope>
    <source>
        <strain evidence="5">DSM 25325</strain>
    </source>
</reference>
<evidence type="ECO:0000259" key="3">
    <source>
        <dbReference type="PROSITE" id="PS50887"/>
    </source>
</evidence>
<protein>
    <recommendedName>
        <fullName evidence="1">diguanylate cyclase</fullName>
        <ecNumber evidence="1">2.7.7.65</ecNumber>
    </recommendedName>
</protein>
<dbReference type="NCBIfam" id="TIGR00254">
    <property type="entry name" value="GGDEF"/>
    <property type="match status" value="1"/>
</dbReference>
<keyword evidence="2" id="KW-0812">Transmembrane</keyword>
<dbReference type="GO" id="GO:0043709">
    <property type="term" value="P:cell adhesion involved in single-species biofilm formation"/>
    <property type="evidence" value="ECO:0007669"/>
    <property type="project" value="TreeGrafter"/>
</dbReference>
<dbReference type="Gene3D" id="3.30.70.270">
    <property type="match status" value="1"/>
</dbReference>
<accession>A0A0G3EM62</accession>
<dbReference type="EC" id="2.7.7.65" evidence="1"/>
<dbReference type="CDD" id="cd18773">
    <property type="entry name" value="PDC1_HK_sensor"/>
    <property type="match status" value="1"/>
</dbReference>
<dbReference type="InterPro" id="IPR043128">
    <property type="entry name" value="Rev_trsase/Diguanyl_cyclase"/>
</dbReference>
<dbReference type="CDD" id="cd01949">
    <property type="entry name" value="GGDEF"/>
    <property type="match status" value="1"/>
</dbReference>
<dbReference type="FunFam" id="3.30.70.270:FF:000001">
    <property type="entry name" value="Diguanylate cyclase domain protein"/>
    <property type="match status" value="1"/>
</dbReference>
<dbReference type="PANTHER" id="PTHR45138:SF24">
    <property type="entry name" value="DIGUANYLATE CYCLASE DGCC-RELATED"/>
    <property type="match status" value="1"/>
</dbReference>
<dbReference type="SUPFAM" id="SSF55073">
    <property type="entry name" value="Nucleotide cyclase"/>
    <property type="match status" value="1"/>
</dbReference>
<sequence length="500" mass="54934">MLRSLVEERDLSGRLSDNVARNIDQDMLMVRGIPSLLAHIEQIQNGLARVSTPSLTHLSPQAARNRLLNDPDLERLNQLLYSAQVYFGVAHVWLDTPDGYCVASSDYYERQTVIGTRHLDRDYLRAALLGRPGQQYGVGRISGTPGIFLSSPVYRNGDIVGAIIVKLGLVQMEHWVNTGKSFIVDPNGVIILANDPSFVGKAMPDAKVLSMTVWQRADLYQRTTFATLPLAPYRASLPAEVKKLLPDDDHASLVTFGPDGPPNLLKITSALDGGLSVYTVTPTPDLETFQTERRRYTFLLSALLVSLCALATLLVLYLSRGRRHLAATLALNATLEHEAKYDALTGSLTRRHFLKRLRQEMADTGHRAALILVDLDNFKQINDTWGHAAGDAVLAAFVRLCCNTLRGEDICGRIGGEEFGIILDNSDEAVALAAAERLREAVCQLSVPTAEGLIQFTISAGVAELVAGDDDKHWLHRADAALYRAKSLGRNRCVRYADIA</sequence>
<feature type="transmembrane region" description="Helical" evidence="2">
    <location>
        <begin position="296"/>
        <end position="318"/>
    </location>
</feature>
<keyword evidence="5" id="KW-1185">Reference proteome</keyword>
<dbReference type="Gene3D" id="3.30.450.20">
    <property type="entry name" value="PAS domain"/>
    <property type="match status" value="1"/>
</dbReference>
<evidence type="ECO:0000256" key="1">
    <source>
        <dbReference type="ARBA" id="ARBA00012528"/>
    </source>
</evidence>
<dbReference type="GO" id="GO:0005886">
    <property type="term" value="C:plasma membrane"/>
    <property type="evidence" value="ECO:0007669"/>
    <property type="project" value="TreeGrafter"/>
</dbReference>
<feature type="domain" description="GGDEF" evidence="3">
    <location>
        <begin position="366"/>
        <end position="498"/>
    </location>
</feature>
<dbReference type="STRING" id="445709.ABW99_08000"/>
<name>A0A0G3EM62_9BURK</name>
<dbReference type="RefSeq" id="WP_062551268.1">
    <property type="nucleotide sequence ID" value="NZ_CP011568.3"/>
</dbReference>
<keyword evidence="2" id="KW-1133">Transmembrane helix</keyword>
<dbReference type="PANTHER" id="PTHR45138">
    <property type="entry name" value="REGULATORY COMPONENTS OF SENSORY TRANSDUCTION SYSTEM"/>
    <property type="match status" value="1"/>
</dbReference>
<dbReference type="EMBL" id="CP011568">
    <property type="protein sequence ID" value="AKJ68163.2"/>
    <property type="molecule type" value="Genomic_DNA"/>
</dbReference>
<dbReference type="SMART" id="SM00267">
    <property type="entry name" value="GGDEF"/>
    <property type="match status" value="1"/>
</dbReference>
<evidence type="ECO:0000256" key="2">
    <source>
        <dbReference type="SAM" id="Phobius"/>
    </source>
</evidence>
<organism evidence="4 5">
    <name type="scientific">Pandoraea thiooxydans</name>
    <dbReference type="NCBI Taxonomy" id="445709"/>
    <lineage>
        <taxon>Bacteria</taxon>
        <taxon>Pseudomonadati</taxon>
        <taxon>Pseudomonadota</taxon>
        <taxon>Betaproteobacteria</taxon>
        <taxon>Burkholderiales</taxon>
        <taxon>Burkholderiaceae</taxon>
        <taxon>Pandoraea</taxon>
    </lineage>
</organism>
<evidence type="ECO:0000313" key="4">
    <source>
        <dbReference type="EMBL" id="AKJ68163.2"/>
    </source>
</evidence>
<dbReference type="InterPro" id="IPR050469">
    <property type="entry name" value="Diguanylate_Cyclase"/>
</dbReference>
<keyword evidence="2" id="KW-0472">Membrane</keyword>
<dbReference type="KEGG" id="ptx:ABW99_08000"/>
<dbReference type="SUPFAM" id="SSF103190">
    <property type="entry name" value="Sensory domain-like"/>
    <property type="match status" value="1"/>
</dbReference>
<dbReference type="OrthoDB" id="9813903at2"/>
<dbReference type="InterPro" id="IPR029787">
    <property type="entry name" value="Nucleotide_cyclase"/>
</dbReference>
<dbReference type="GO" id="GO:1902201">
    <property type="term" value="P:negative regulation of bacterial-type flagellum-dependent cell motility"/>
    <property type="evidence" value="ECO:0007669"/>
    <property type="project" value="TreeGrafter"/>
</dbReference>
<dbReference type="AlphaFoldDB" id="A0A0G3EM62"/>
<dbReference type="Pfam" id="PF00990">
    <property type="entry name" value="GGDEF"/>
    <property type="match status" value="1"/>
</dbReference>
<gene>
    <name evidence="4" type="ORF">ABW99_08000</name>
</gene>
<dbReference type="GO" id="GO:0052621">
    <property type="term" value="F:diguanylate cyclase activity"/>
    <property type="evidence" value="ECO:0007669"/>
    <property type="project" value="UniProtKB-EC"/>
</dbReference>
<dbReference type="Proteomes" id="UP000036700">
    <property type="component" value="Chromosome"/>
</dbReference>
<dbReference type="InterPro" id="IPR029151">
    <property type="entry name" value="Sensor-like_sf"/>
</dbReference>
<dbReference type="InterPro" id="IPR000160">
    <property type="entry name" value="GGDEF_dom"/>
</dbReference>